<dbReference type="EMBL" id="PVMZ01000014">
    <property type="protein sequence ID" value="PRX17906.1"/>
    <property type="molecule type" value="Genomic_DNA"/>
</dbReference>
<dbReference type="Proteomes" id="UP000239415">
    <property type="component" value="Unassembled WGS sequence"/>
</dbReference>
<dbReference type="AlphaFoldDB" id="A0A2T0K4T2"/>
<evidence type="ECO:0000313" key="1">
    <source>
        <dbReference type="EMBL" id="PRX17906.1"/>
    </source>
</evidence>
<protein>
    <recommendedName>
        <fullName evidence="3">AlpA family transcriptional regulator</fullName>
    </recommendedName>
</protein>
<name>A0A2T0K4T2_9ACTN</name>
<proteinExistence type="predicted"/>
<reference evidence="1 2" key="1">
    <citation type="submission" date="2018-03" db="EMBL/GenBank/DDBJ databases">
        <title>Genomic Encyclopedia of Archaeal and Bacterial Type Strains, Phase II (KMG-II): from individual species to whole genera.</title>
        <authorList>
            <person name="Goeker M."/>
        </authorList>
    </citation>
    <scope>NUCLEOTIDE SEQUENCE [LARGE SCALE GENOMIC DNA]</scope>
    <source>
        <strain evidence="1 2">DSM 43146</strain>
    </source>
</reference>
<dbReference type="RefSeq" id="WP_307833887.1">
    <property type="nucleotide sequence ID" value="NZ_BOMO01000113.1"/>
</dbReference>
<comment type="caution">
    <text evidence="1">The sequence shown here is derived from an EMBL/GenBank/DDBJ whole genome shotgun (WGS) entry which is preliminary data.</text>
</comment>
<sequence length="79" mass="9092">MDMQSLRLMGAHEIRMRFGGIGRQRLLLITQRPDFPSPLAHLSQGKVWLADQIEEWLAAHSSEIDKPSRSSTDRRPDPR</sequence>
<keyword evidence="2" id="KW-1185">Reference proteome</keyword>
<gene>
    <name evidence="1" type="ORF">CLV67_11475</name>
</gene>
<accession>A0A2T0K4T2</accession>
<evidence type="ECO:0008006" key="3">
    <source>
        <dbReference type="Google" id="ProtNLM"/>
    </source>
</evidence>
<organism evidence="1 2">
    <name type="scientific">Actinoplanes italicus</name>
    <dbReference type="NCBI Taxonomy" id="113567"/>
    <lineage>
        <taxon>Bacteria</taxon>
        <taxon>Bacillati</taxon>
        <taxon>Actinomycetota</taxon>
        <taxon>Actinomycetes</taxon>
        <taxon>Micromonosporales</taxon>
        <taxon>Micromonosporaceae</taxon>
        <taxon>Actinoplanes</taxon>
    </lineage>
</organism>
<evidence type="ECO:0000313" key="2">
    <source>
        <dbReference type="Proteomes" id="UP000239415"/>
    </source>
</evidence>